<proteinExistence type="predicted"/>
<geneLocation type="plasmid" evidence="1">
    <name>pNDM-TD33</name>
</geneLocation>
<reference evidence="1" key="1">
    <citation type="submission" date="2020-01" db="EMBL/GenBank/DDBJ databases">
        <title>Evolution and transmission of blaNDM-harboring conjugative plasmids in Escherichia coli.</title>
        <authorList>
            <person name="Zhu J."/>
            <person name="Zheng X."/>
            <person name="Jiang H."/>
        </authorList>
    </citation>
    <scope>NUCLEOTIDE SEQUENCE</scope>
    <source>
        <strain evidence="1">TD-33</strain>
        <plasmid evidence="1">pNDM-TD33</plasmid>
    </source>
</reference>
<dbReference type="AlphaFoldDB" id="A0A6G9I5M9"/>
<evidence type="ECO:0000313" key="1">
    <source>
        <dbReference type="EMBL" id="QIQ18287.1"/>
    </source>
</evidence>
<name>A0A6G9I5M9_ECOLX</name>
<accession>A0A6G9I5M9</accession>
<organism evidence="1">
    <name type="scientific">Escherichia coli</name>
    <dbReference type="NCBI Taxonomy" id="562"/>
    <lineage>
        <taxon>Bacteria</taxon>
        <taxon>Pseudomonadati</taxon>
        <taxon>Pseudomonadota</taxon>
        <taxon>Gammaproteobacteria</taxon>
        <taxon>Enterobacterales</taxon>
        <taxon>Enterobacteriaceae</taxon>
        <taxon>Escherichia</taxon>
    </lineage>
</organism>
<sequence length="39" mass="4846">MSSRVRTEIKLLALLAYVPIRYVEDFWFAQWFLHKLRFT</sequence>
<keyword evidence="1" id="KW-0614">Plasmid</keyword>
<dbReference type="EMBL" id="MN915013">
    <property type="protein sequence ID" value="QIQ18287.1"/>
    <property type="molecule type" value="Genomic_DNA"/>
</dbReference>
<protein>
    <submittedName>
        <fullName evidence="1">Uncharacterized protein</fullName>
    </submittedName>
</protein>